<evidence type="ECO:0000313" key="2">
    <source>
        <dbReference type="Proteomes" id="UP000187406"/>
    </source>
</evidence>
<reference evidence="2" key="1">
    <citation type="submission" date="2016-04" db="EMBL/GenBank/DDBJ databases">
        <title>Cephalotus genome sequencing.</title>
        <authorList>
            <person name="Fukushima K."/>
            <person name="Hasebe M."/>
            <person name="Fang X."/>
        </authorList>
    </citation>
    <scope>NUCLEOTIDE SEQUENCE [LARGE SCALE GENOMIC DNA]</scope>
    <source>
        <strain evidence="2">cv. St1</strain>
    </source>
</reference>
<dbReference type="InParanoid" id="A0A1Q3CK50"/>
<sequence>MAIECKIQGLDHDTLRSSIPSVLAECTDPAKFVLEAILEVLLVLGLCVDSRERDSGGGGLGHL</sequence>
<organism evidence="1 2">
    <name type="scientific">Cephalotus follicularis</name>
    <name type="common">Albany pitcher plant</name>
    <dbReference type="NCBI Taxonomy" id="3775"/>
    <lineage>
        <taxon>Eukaryota</taxon>
        <taxon>Viridiplantae</taxon>
        <taxon>Streptophyta</taxon>
        <taxon>Embryophyta</taxon>
        <taxon>Tracheophyta</taxon>
        <taxon>Spermatophyta</taxon>
        <taxon>Magnoliopsida</taxon>
        <taxon>eudicotyledons</taxon>
        <taxon>Gunneridae</taxon>
        <taxon>Pentapetalae</taxon>
        <taxon>rosids</taxon>
        <taxon>fabids</taxon>
        <taxon>Oxalidales</taxon>
        <taxon>Cephalotaceae</taxon>
        <taxon>Cephalotus</taxon>
    </lineage>
</organism>
<proteinExistence type="predicted"/>
<protein>
    <submittedName>
        <fullName evidence="1">Frigida domain-containing protein</fullName>
    </submittedName>
</protein>
<dbReference type="EMBL" id="BDDD01002220">
    <property type="protein sequence ID" value="GAV80607.1"/>
    <property type="molecule type" value="Genomic_DNA"/>
</dbReference>
<dbReference type="AlphaFoldDB" id="A0A1Q3CK50"/>
<dbReference type="Proteomes" id="UP000187406">
    <property type="component" value="Unassembled WGS sequence"/>
</dbReference>
<accession>A0A1Q3CK50</accession>
<evidence type="ECO:0000313" key="1">
    <source>
        <dbReference type="EMBL" id="GAV80607.1"/>
    </source>
</evidence>
<gene>
    <name evidence="1" type="ORF">CFOL_v3_24067</name>
</gene>
<keyword evidence="2" id="KW-1185">Reference proteome</keyword>
<name>A0A1Q3CK50_CEPFO</name>
<comment type="caution">
    <text evidence="1">The sequence shown here is derived from an EMBL/GenBank/DDBJ whole genome shotgun (WGS) entry which is preliminary data.</text>
</comment>